<proteinExistence type="predicted"/>
<dbReference type="Gene3D" id="3.20.20.70">
    <property type="entry name" value="Aldolase class I"/>
    <property type="match status" value="1"/>
</dbReference>
<dbReference type="InterPro" id="IPR013785">
    <property type="entry name" value="Aldolase_TIM"/>
</dbReference>
<sequence>MDILYAAEERVVWQEVPDEVSLAFLISGCPLKCRGCHSAYARCPFIGQPLTQDYLEKRLLDYQGLLSCVLFLGGEWQLTALLACLMLVRSHGLKTCLYTGLDDIDARLMAQLT</sequence>
<organism evidence="1 2">
    <name type="scientific">Suttonella ornithocola</name>
    <dbReference type="NCBI Taxonomy" id="279832"/>
    <lineage>
        <taxon>Bacteria</taxon>
        <taxon>Pseudomonadati</taxon>
        <taxon>Pseudomonadota</taxon>
        <taxon>Gammaproteobacteria</taxon>
        <taxon>Cardiobacteriales</taxon>
        <taxon>Cardiobacteriaceae</taxon>
        <taxon>Suttonella</taxon>
    </lineage>
</organism>
<dbReference type="OrthoDB" id="9782387at2"/>
<accession>A0A380MYB7</accession>
<protein>
    <submittedName>
        <fullName evidence="1">Anaerobic ribonucleoside-triphosphate reductase activating protein</fullName>
    </submittedName>
</protein>
<dbReference type="SUPFAM" id="SSF102114">
    <property type="entry name" value="Radical SAM enzymes"/>
    <property type="match status" value="1"/>
</dbReference>
<keyword evidence="2" id="KW-1185">Reference proteome</keyword>
<evidence type="ECO:0000313" key="1">
    <source>
        <dbReference type="EMBL" id="SUO97570.1"/>
    </source>
</evidence>
<evidence type="ECO:0000313" key="2">
    <source>
        <dbReference type="Proteomes" id="UP000254601"/>
    </source>
</evidence>
<dbReference type="Pfam" id="PF13353">
    <property type="entry name" value="Fer4_12"/>
    <property type="match status" value="1"/>
</dbReference>
<gene>
    <name evidence="1" type="ORF">NCTC13337_02502</name>
</gene>
<name>A0A380MYB7_9GAMM</name>
<dbReference type="InterPro" id="IPR058240">
    <property type="entry name" value="rSAM_sf"/>
</dbReference>
<dbReference type="EMBL" id="UHIC01000001">
    <property type="protein sequence ID" value="SUO97570.1"/>
    <property type="molecule type" value="Genomic_DNA"/>
</dbReference>
<dbReference type="Proteomes" id="UP000254601">
    <property type="component" value="Unassembled WGS sequence"/>
</dbReference>
<dbReference type="AlphaFoldDB" id="A0A380MYB7"/>
<dbReference type="RefSeq" id="WP_072576098.1">
    <property type="nucleotide sequence ID" value="NZ_LWHB01000050.1"/>
</dbReference>
<reference evidence="1 2" key="1">
    <citation type="submission" date="2018-06" db="EMBL/GenBank/DDBJ databases">
        <authorList>
            <consortium name="Pathogen Informatics"/>
            <person name="Doyle S."/>
        </authorList>
    </citation>
    <scope>NUCLEOTIDE SEQUENCE [LARGE SCALE GENOMIC DNA]</scope>
    <source>
        <strain evidence="1 2">NCTC13337</strain>
    </source>
</reference>